<dbReference type="InterPro" id="IPR029752">
    <property type="entry name" value="D-isomer_DH_CS1"/>
</dbReference>
<dbReference type="InterPro" id="IPR006140">
    <property type="entry name" value="D-isomer_DH_NAD-bd"/>
</dbReference>
<dbReference type="CDD" id="cd05301">
    <property type="entry name" value="GDH"/>
    <property type="match status" value="1"/>
</dbReference>
<evidence type="ECO:0000259" key="6">
    <source>
        <dbReference type="Pfam" id="PF02826"/>
    </source>
</evidence>
<feature type="domain" description="D-isomer specific 2-hydroxyacid dehydrogenase catalytic" evidence="5">
    <location>
        <begin position="4"/>
        <end position="327"/>
    </location>
</feature>
<sequence>MKKVFVTRQIPDVGIKMLKQKGYQVKVSPYDRVIKKRELVRELKKGYDALFCLLTDKIDGKIMDVGLPRLKVIANYAVGFDNIDLNAAKERKLIITNTPSDQVNESVAEHVISLMFTLAHRVVEADNFTRAGKYKGWQPDLFIGQNLMNKTMGIIGLGRIGKATVRRAQGMDMTVIYHDLYRDREFEKKSKAKFVSKADLLKKSDFISLNVPLLDSTRHLMSTKEFKQMKKTAFIINTARGPVVDELALVKALTKGEIAGAGLDVYECEPLIDCNPRDHYELRKMNNVIMTPHTASATIEAREAMATVAAKNIIAALSGRRPPNQVKFK</sequence>
<dbReference type="GO" id="GO:0051287">
    <property type="term" value="F:NAD binding"/>
    <property type="evidence" value="ECO:0007669"/>
    <property type="project" value="InterPro"/>
</dbReference>
<feature type="domain" description="D-isomer specific 2-hydroxyacid dehydrogenase NAD-binding" evidence="6">
    <location>
        <begin position="112"/>
        <end position="295"/>
    </location>
</feature>
<comment type="caution">
    <text evidence="7">The sequence shown here is derived from an EMBL/GenBank/DDBJ whole genome shotgun (WGS) entry which is preliminary data.</text>
</comment>
<dbReference type="GO" id="GO:0016618">
    <property type="term" value="F:hydroxypyruvate reductase [NAD(P)H] activity"/>
    <property type="evidence" value="ECO:0007669"/>
    <property type="project" value="TreeGrafter"/>
</dbReference>
<reference evidence="8" key="1">
    <citation type="submission" date="2017-09" db="EMBL/GenBank/DDBJ databases">
        <title>Depth-based differentiation of microbial function through sediment-hosted aquifers and enrichment of novel symbionts in the deep terrestrial subsurface.</title>
        <authorList>
            <person name="Probst A.J."/>
            <person name="Ladd B."/>
            <person name="Jarett J.K."/>
            <person name="Geller-Mcgrath D.E."/>
            <person name="Sieber C.M.K."/>
            <person name="Emerson J.B."/>
            <person name="Anantharaman K."/>
            <person name="Thomas B.C."/>
            <person name="Malmstrom R."/>
            <person name="Stieglmeier M."/>
            <person name="Klingl A."/>
            <person name="Woyke T."/>
            <person name="Ryan C.M."/>
            <person name="Banfield J.F."/>
        </authorList>
    </citation>
    <scope>NUCLEOTIDE SEQUENCE [LARGE SCALE GENOMIC DNA]</scope>
</reference>
<protein>
    <submittedName>
        <fullName evidence="7">D-glycerate dehydrogenase</fullName>
    </submittedName>
</protein>
<proteinExistence type="inferred from homology"/>
<dbReference type="PROSITE" id="PS00671">
    <property type="entry name" value="D_2_HYDROXYACID_DH_3"/>
    <property type="match status" value="1"/>
</dbReference>
<evidence type="ECO:0000313" key="7">
    <source>
        <dbReference type="EMBL" id="PIR93598.1"/>
    </source>
</evidence>
<accession>A0A2H0V3H1</accession>
<evidence type="ECO:0000256" key="1">
    <source>
        <dbReference type="ARBA" id="ARBA00005854"/>
    </source>
</evidence>
<dbReference type="FunFam" id="3.40.50.720:FF:000203">
    <property type="entry name" value="D-3-phosphoglycerate dehydrogenase (SerA)"/>
    <property type="match status" value="1"/>
</dbReference>
<dbReference type="SUPFAM" id="SSF52283">
    <property type="entry name" value="Formate/glycerate dehydrogenase catalytic domain-like"/>
    <property type="match status" value="1"/>
</dbReference>
<dbReference type="PROSITE" id="PS00065">
    <property type="entry name" value="D_2_HYDROXYACID_DH_1"/>
    <property type="match status" value="1"/>
</dbReference>
<comment type="similarity">
    <text evidence="1 4">Belongs to the D-isomer specific 2-hydroxyacid dehydrogenase family.</text>
</comment>
<dbReference type="Pfam" id="PF02826">
    <property type="entry name" value="2-Hacid_dh_C"/>
    <property type="match status" value="1"/>
</dbReference>
<dbReference type="GO" id="GO:0005829">
    <property type="term" value="C:cytosol"/>
    <property type="evidence" value="ECO:0007669"/>
    <property type="project" value="TreeGrafter"/>
</dbReference>
<organism evidence="7 8">
    <name type="scientific">Candidatus Falkowbacteria bacterium CG10_big_fil_rev_8_21_14_0_10_39_11</name>
    <dbReference type="NCBI Taxonomy" id="1974565"/>
    <lineage>
        <taxon>Bacteria</taxon>
        <taxon>Candidatus Falkowiibacteriota</taxon>
    </lineage>
</organism>
<dbReference type="InterPro" id="IPR050223">
    <property type="entry name" value="D-isomer_2-hydroxyacid_DH"/>
</dbReference>
<evidence type="ECO:0000313" key="8">
    <source>
        <dbReference type="Proteomes" id="UP000229901"/>
    </source>
</evidence>
<dbReference type="Proteomes" id="UP000229901">
    <property type="component" value="Unassembled WGS sequence"/>
</dbReference>
<evidence type="ECO:0000259" key="5">
    <source>
        <dbReference type="Pfam" id="PF00389"/>
    </source>
</evidence>
<keyword evidence="2 4" id="KW-0560">Oxidoreductase</keyword>
<dbReference type="SUPFAM" id="SSF51735">
    <property type="entry name" value="NAD(P)-binding Rossmann-fold domains"/>
    <property type="match status" value="1"/>
</dbReference>
<dbReference type="GO" id="GO:0030267">
    <property type="term" value="F:glyoxylate reductase (NADPH) activity"/>
    <property type="evidence" value="ECO:0007669"/>
    <property type="project" value="TreeGrafter"/>
</dbReference>
<dbReference type="InterPro" id="IPR006139">
    <property type="entry name" value="D-isomer_2_OHA_DH_cat_dom"/>
</dbReference>
<dbReference type="Pfam" id="PF00389">
    <property type="entry name" value="2-Hacid_dh"/>
    <property type="match status" value="1"/>
</dbReference>
<dbReference type="PANTHER" id="PTHR10996:SF178">
    <property type="entry name" value="2-HYDROXYACID DEHYDROGENASE YGL185C-RELATED"/>
    <property type="match status" value="1"/>
</dbReference>
<dbReference type="EMBL" id="PFAP01000052">
    <property type="protein sequence ID" value="PIR93598.1"/>
    <property type="molecule type" value="Genomic_DNA"/>
</dbReference>
<dbReference type="InterPro" id="IPR029753">
    <property type="entry name" value="D-isomer_DH_CS"/>
</dbReference>
<dbReference type="AlphaFoldDB" id="A0A2H0V3H1"/>
<dbReference type="PROSITE" id="PS00670">
    <property type="entry name" value="D_2_HYDROXYACID_DH_2"/>
    <property type="match status" value="1"/>
</dbReference>
<gene>
    <name evidence="7" type="ORF">COT97_05905</name>
</gene>
<dbReference type="Gene3D" id="3.40.50.720">
    <property type="entry name" value="NAD(P)-binding Rossmann-like Domain"/>
    <property type="match status" value="2"/>
</dbReference>
<keyword evidence="3" id="KW-0520">NAD</keyword>
<evidence type="ECO:0000256" key="4">
    <source>
        <dbReference type="RuleBase" id="RU003719"/>
    </source>
</evidence>
<evidence type="ECO:0000256" key="2">
    <source>
        <dbReference type="ARBA" id="ARBA00023002"/>
    </source>
</evidence>
<dbReference type="PANTHER" id="PTHR10996">
    <property type="entry name" value="2-HYDROXYACID DEHYDROGENASE-RELATED"/>
    <property type="match status" value="1"/>
</dbReference>
<dbReference type="InterPro" id="IPR036291">
    <property type="entry name" value="NAD(P)-bd_dom_sf"/>
</dbReference>
<name>A0A2H0V3H1_9BACT</name>
<evidence type="ECO:0000256" key="3">
    <source>
        <dbReference type="ARBA" id="ARBA00023027"/>
    </source>
</evidence>